<reference evidence="13" key="2">
    <citation type="submission" date="2021-04" db="EMBL/GenBank/DDBJ databases">
        <authorList>
            <person name="Gilroy R."/>
        </authorList>
    </citation>
    <scope>NUCLEOTIDE SEQUENCE</scope>
    <source>
        <strain evidence="13">9264</strain>
    </source>
</reference>
<dbReference type="GO" id="GO:0005886">
    <property type="term" value="C:plasma membrane"/>
    <property type="evidence" value="ECO:0007669"/>
    <property type="project" value="UniProtKB-SubCell"/>
</dbReference>
<evidence type="ECO:0000256" key="4">
    <source>
        <dbReference type="ARBA" id="ARBA00022692"/>
    </source>
</evidence>
<evidence type="ECO:0000256" key="12">
    <source>
        <dbReference type="HAMAP-Rule" id="MF_00454"/>
    </source>
</evidence>
<reference evidence="13" key="1">
    <citation type="journal article" date="2021" name="PeerJ">
        <title>Extensive microbial diversity within the chicken gut microbiome revealed by metagenomics and culture.</title>
        <authorList>
            <person name="Gilroy R."/>
            <person name="Ravi A."/>
            <person name="Getino M."/>
            <person name="Pursley I."/>
            <person name="Horton D.L."/>
            <person name="Alikhan N.F."/>
            <person name="Baker D."/>
            <person name="Gharbi K."/>
            <person name="Hall N."/>
            <person name="Watson M."/>
            <person name="Adriaenssens E.M."/>
            <person name="Foster-Nyarko E."/>
            <person name="Jarju S."/>
            <person name="Secka A."/>
            <person name="Antonio M."/>
            <person name="Oren A."/>
            <person name="Chaudhuri R.R."/>
            <person name="La Ragione R."/>
            <person name="Hildebrand F."/>
            <person name="Pallen M.J."/>
        </authorList>
    </citation>
    <scope>NUCLEOTIDE SEQUENCE</scope>
    <source>
        <strain evidence="13">9264</strain>
    </source>
</reference>
<proteinExistence type="inferred from homology"/>
<comment type="similarity">
    <text evidence="10 12">Belongs to the fluoride channel Fluc/FEX (TC 1.A.43) family.</text>
</comment>
<keyword evidence="8 12" id="KW-0472">Membrane</keyword>
<feature type="transmembrane region" description="Helical" evidence="12">
    <location>
        <begin position="93"/>
        <end position="117"/>
    </location>
</feature>
<evidence type="ECO:0000256" key="6">
    <source>
        <dbReference type="ARBA" id="ARBA00023053"/>
    </source>
</evidence>
<evidence type="ECO:0000313" key="14">
    <source>
        <dbReference type="Proteomes" id="UP000823889"/>
    </source>
</evidence>
<keyword evidence="7 12" id="KW-0406">Ion transport</keyword>
<protein>
    <recommendedName>
        <fullName evidence="12">Fluoride-specific ion channel FluC</fullName>
    </recommendedName>
</protein>
<dbReference type="NCBIfam" id="NF010792">
    <property type="entry name" value="PRK14196.1"/>
    <property type="match status" value="1"/>
</dbReference>
<comment type="catalytic activity">
    <reaction evidence="11">
        <text>fluoride(in) = fluoride(out)</text>
        <dbReference type="Rhea" id="RHEA:76159"/>
        <dbReference type="ChEBI" id="CHEBI:17051"/>
    </reaction>
    <physiologicalReaction direction="left-to-right" evidence="11">
        <dbReference type="Rhea" id="RHEA:76160"/>
    </physiologicalReaction>
</comment>
<evidence type="ECO:0000256" key="10">
    <source>
        <dbReference type="ARBA" id="ARBA00035120"/>
    </source>
</evidence>
<dbReference type="Proteomes" id="UP000823889">
    <property type="component" value="Unassembled WGS sequence"/>
</dbReference>
<comment type="function">
    <text evidence="12">Fluoride-specific ion channel. Important for reducing fluoride concentration in the cell, thus reducing its toxicity.</text>
</comment>
<name>A0A9D2U9H2_9BURK</name>
<dbReference type="Pfam" id="PF02537">
    <property type="entry name" value="CRCB"/>
    <property type="match status" value="1"/>
</dbReference>
<feature type="binding site" evidence="12">
    <location>
        <position position="71"/>
    </location>
    <ligand>
        <name>Na(+)</name>
        <dbReference type="ChEBI" id="CHEBI:29101"/>
        <note>structural</note>
    </ligand>
</feature>
<feature type="binding site" evidence="12">
    <location>
        <position position="74"/>
    </location>
    <ligand>
        <name>Na(+)</name>
        <dbReference type="ChEBI" id="CHEBI:29101"/>
        <note>structural</note>
    </ligand>
</feature>
<dbReference type="GO" id="GO:0062054">
    <property type="term" value="F:fluoride channel activity"/>
    <property type="evidence" value="ECO:0007669"/>
    <property type="project" value="UniProtKB-UniRule"/>
</dbReference>
<keyword evidence="12" id="KW-0479">Metal-binding</keyword>
<dbReference type="GO" id="GO:0046872">
    <property type="term" value="F:metal ion binding"/>
    <property type="evidence" value="ECO:0007669"/>
    <property type="project" value="UniProtKB-KW"/>
</dbReference>
<evidence type="ECO:0000256" key="1">
    <source>
        <dbReference type="ARBA" id="ARBA00004651"/>
    </source>
</evidence>
<evidence type="ECO:0000313" key="13">
    <source>
        <dbReference type="EMBL" id="HJD44779.1"/>
    </source>
</evidence>
<dbReference type="AlphaFoldDB" id="A0A9D2U9H2"/>
<dbReference type="GO" id="GO:0140114">
    <property type="term" value="P:cellular detoxification of fluoride"/>
    <property type="evidence" value="ECO:0007669"/>
    <property type="project" value="UniProtKB-UniRule"/>
</dbReference>
<evidence type="ECO:0000256" key="3">
    <source>
        <dbReference type="ARBA" id="ARBA00022519"/>
    </source>
</evidence>
<dbReference type="PANTHER" id="PTHR28259">
    <property type="entry name" value="FLUORIDE EXPORT PROTEIN 1-RELATED"/>
    <property type="match status" value="1"/>
</dbReference>
<comment type="subcellular location">
    <subcellularLocation>
        <location evidence="1 12">Cell membrane</location>
        <topology evidence="1 12">Multi-pass membrane protein</topology>
    </subcellularLocation>
</comment>
<feature type="transmembrane region" description="Helical" evidence="12">
    <location>
        <begin position="28"/>
        <end position="51"/>
    </location>
</feature>
<evidence type="ECO:0000256" key="9">
    <source>
        <dbReference type="ARBA" id="ARBA00023303"/>
    </source>
</evidence>
<keyword evidence="2 12" id="KW-1003">Cell membrane</keyword>
<comment type="activity regulation">
    <text evidence="12">Na(+) is not transported, but it plays an essential structural role and its presence is essential for fluoride channel function.</text>
</comment>
<keyword evidence="3" id="KW-0997">Cell inner membrane</keyword>
<accession>A0A9D2U9H2</accession>
<dbReference type="InterPro" id="IPR003691">
    <property type="entry name" value="FluC"/>
</dbReference>
<keyword evidence="12" id="KW-0813">Transport</keyword>
<dbReference type="NCBIfam" id="TIGR00494">
    <property type="entry name" value="crcB"/>
    <property type="match status" value="1"/>
</dbReference>
<evidence type="ECO:0000256" key="8">
    <source>
        <dbReference type="ARBA" id="ARBA00023136"/>
    </source>
</evidence>
<evidence type="ECO:0000256" key="2">
    <source>
        <dbReference type="ARBA" id="ARBA00022475"/>
    </source>
</evidence>
<keyword evidence="4 12" id="KW-0812">Transmembrane</keyword>
<organism evidence="13 14">
    <name type="scientific">Candidatus Paenalcaligenes intestinipullorum</name>
    <dbReference type="NCBI Taxonomy" id="2838718"/>
    <lineage>
        <taxon>Bacteria</taxon>
        <taxon>Pseudomonadati</taxon>
        <taxon>Pseudomonadota</taxon>
        <taxon>Betaproteobacteria</taxon>
        <taxon>Burkholderiales</taxon>
        <taxon>Alcaligenaceae</taxon>
        <taxon>Paenalcaligenes</taxon>
    </lineage>
</organism>
<evidence type="ECO:0000256" key="7">
    <source>
        <dbReference type="ARBA" id="ARBA00023065"/>
    </source>
</evidence>
<comment type="caution">
    <text evidence="13">The sequence shown here is derived from an EMBL/GenBank/DDBJ whole genome shotgun (WGS) entry which is preliminary data.</text>
</comment>
<evidence type="ECO:0000256" key="11">
    <source>
        <dbReference type="ARBA" id="ARBA00035585"/>
    </source>
</evidence>
<dbReference type="PANTHER" id="PTHR28259:SF1">
    <property type="entry name" value="FLUORIDE EXPORT PROTEIN 1-RELATED"/>
    <property type="match status" value="1"/>
</dbReference>
<sequence length="121" mass="13050">MLVIAGGGATGAVLRWLLSLGLNPLSPILPLGTLTANLLGGYLIGVVLSLLQALPDLNPLWRLFLVTGFLGGLTTFSTFTSEIMLMLEQQRLYLALFTIALHVAGSLLAMAVGIWTLEWWR</sequence>
<gene>
    <name evidence="12 13" type="primary">crcB</name>
    <name evidence="12" type="synonym">fluC</name>
    <name evidence="13" type="ORF">H9906_07105</name>
</gene>
<keyword evidence="5 12" id="KW-1133">Transmembrane helix</keyword>
<keyword evidence="6 12" id="KW-0915">Sodium</keyword>
<keyword evidence="9 12" id="KW-0407">Ion channel</keyword>
<evidence type="ECO:0000256" key="5">
    <source>
        <dbReference type="ARBA" id="ARBA00022989"/>
    </source>
</evidence>
<dbReference type="EMBL" id="DWUQ01000150">
    <property type="protein sequence ID" value="HJD44779.1"/>
    <property type="molecule type" value="Genomic_DNA"/>
</dbReference>
<dbReference type="HAMAP" id="MF_00454">
    <property type="entry name" value="FluC"/>
    <property type="match status" value="1"/>
</dbReference>
<feature type="transmembrane region" description="Helical" evidence="12">
    <location>
        <begin position="63"/>
        <end position="87"/>
    </location>
</feature>